<sequence>MEETFSGVLLSLAFTKVSFPLPKDYFAEVQVSDEQIREYRELVRSRLDAVLADEKCCKERHTNGLPRLNPRDWKSVRSFDGLQVFRRRQRGRSMAELAAEEDLPQAMGAVANGQPSVMAMGSIPGTIEDMLYGIAGTTTEEARTTMSFLARKTDSAVLGNFELAAPDDPLHFLGIKWLYCSKGIGSARDFCYLQSMGVENDGCGKRYGYLVLQSVDVPEGQECRSSCSNELENDALSHEEAQVIGGNYDREEGVKQLPAVVEELLKNNDVIECRREKVEFTKHYLKTPAESSATMHSRTTIADFRGRVESVMSSCDEFMTRDRHCSVDCKEKREIMAAQFQALQSAADQIYGYVVAIFNFNFSF</sequence>
<accession>A0A3F2RXE2</accession>
<dbReference type="EMBL" id="MBDO02000042">
    <property type="protein sequence ID" value="RLN66080.1"/>
    <property type="molecule type" value="Genomic_DNA"/>
</dbReference>
<dbReference type="OrthoDB" id="60625at2759"/>
<reference evidence="1 2" key="1">
    <citation type="submission" date="2018-07" db="EMBL/GenBank/DDBJ databases">
        <title>Genome sequencing of oomycete isolates from Chile give support for New Zealand origin for Phytophthora kernoviae and make available the first Nothophytophthora sp. genome.</title>
        <authorList>
            <person name="Studholme D.J."/>
            <person name="Sanfuentes E."/>
            <person name="Panda P."/>
            <person name="Hill R."/>
            <person name="Sambles C."/>
            <person name="Grant M."/>
            <person name="Williams N.M."/>
            <person name="Mcdougal R.L."/>
        </authorList>
    </citation>
    <scope>NUCLEOTIDE SEQUENCE [LARGE SCALE GENOMIC DNA]</scope>
    <source>
        <strain evidence="1">Chile6</strain>
    </source>
</reference>
<gene>
    <name evidence="1" type="ORF">BBP00_00002430</name>
</gene>
<dbReference type="AlphaFoldDB" id="A0A3F2RXE2"/>
<comment type="caution">
    <text evidence="1">The sequence shown here is derived from an EMBL/GenBank/DDBJ whole genome shotgun (WGS) entry which is preliminary data.</text>
</comment>
<name>A0A3F2RXE2_9STRA</name>
<dbReference type="InterPro" id="IPR052727">
    <property type="entry name" value="Rab4/Rab5_effector"/>
</dbReference>
<evidence type="ECO:0000313" key="1">
    <source>
        <dbReference type="EMBL" id="RLN66080.1"/>
    </source>
</evidence>
<dbReference type="Proteomes" id="UP000277300">
    <property type="component" value="Unassembled WGS sequence"/>
</dbReference>
<organism evidence="1 2">
    <name type="scientific">Phytophthora kernoviae</name>
    <dbReference type="NCBI Taxonomy" id="325452"/>
    <lineage>
        <taxon>Eukaryota</taxon>
        <taxon>Sar</taxon>
        <taxon>Stramenopiles</taxon>
        <taxon>Oomycota</taxon>
        <taxon>Peronosporomycetes</taxon>
        <taxon>Peronosporales</taxon>
        <taxon>Peronosporaceae</taxon>
        <taxon>Phytophthora</taxon>
    </lineage>
</organism>
<evidence type="ECO:0000313" key="2">
    <source>
        <dbReference type="Proteomes" id="UP000277300"/>
    </source>
</evidence>
<dbReference type="PANTHER" id="PTHR13510:SF44">
    <property type="entry name" value="RABENOSYN-5"/>
    <property type="match status" value="1"/>
</dbReference>
<protein>
    <submittedName>
        <fullName evidence="1">Uncharacterized protein</fullName>
    </submittedName>
</protein>
<proteinExistence type="predicted"/>
<dbReference type="PANTHER" id="PTHR13510">
    <property type="entry name" value="FYVE-FINGER-CONTAINING RAB5 EFFECTOR PROTEIN RABENOSYN-5-RELATED"/>
    <property type="match status" value="1"/>
</dbReference>